<reference evidence="7" key="1">
    <citation type="journal article" date="2019" name="Int. J. Syst. Evol. Microbiol.">
        <title>The Global Catalogue of Microorganisms (GCM) 10K type strain sequencing project: providing services to taxonomists for standard genome sequencing and annotation.</title>
        <authorList>
            <consortium name="The Broad Institute Genomics Platform"/>
            <consortium name="The Broad Institute Genome Sequencing Center for Infectious Disease"/>
            <person name="Wu L."/>
            <person name="Ma J."/>
        </authorList>
    </citation>
    <scope>NUCLEOTIDE SEQUENCE [LARGE SCALE GENOMIC DNA]</scope>
    <source>
        <strain evidence="7">JCM 17459</strain>
    </source>
</reference>
<sequence>MAHASAEGPDLLDVLVVGAGPTGLTLALELAARGVRLRVVDKARDRVHESRALAIQPRTLEVLARDGLARELVRRGNPAVELRMHLSRRTVPLGLFDLGLEDSAFPHLLFLSQAATEQAIGERLARLDVAVERAVELTGLVHEREAVRCSLRHADGTEEAVRARYVVGCDGAHSTVRRAAGIAFRGRPYPPTFVLADLEADGLEPGPAHAFVSGDGVLFFFPLGDPATWRMIAMRPRGQEAAAGEPVALEELQGLVARFTAGVGLRDPVWTTNYRLHMRGAAAYRAGRVLLAGDAAHIHSPAGAQGMNTGIQDAVNLGWKLALAVAGRAPDRLLDTYEAERLPVGRAVLRLSDRAFTVATSAAAPLRFARAWLAPVVVPLVLRLTRLRAAGFRTVAELTVAYRRSPLSVDGPGAPRRGPRAGDRLPDAPLTDGTLHDAVAARAFHLLLCGPPGRWPEAQVRALEDRDLHVHRLSRGPRPAAGEGGRDGDAVALDRLGVPGATTAHLLVRPDGHLAYRGGSDLAGLQAYLSTWLPR</sequence>
<keyword evidence="2" id="KW-0285">Flavoprotein</keyword>
<protein>
    <submittedName>
        <fullName evidence="6">FAD-dependent monooxygenase</fullName>
    </submittedName>
</protein>
<keyword evidence="6" id="KW-0503">Monooxygenase</keyword>
<dbReference type="InterPro" id="IPR050641">
    <property type="entry name" value="RIFMO-like"/>
</dbReference>
<name>A0ABP8EXJ6_9MICO</name>
<dbReference type="InterPro" id="IPR002938">
    <property type="entry name" value="FAD-bd"/>
</dbReference>
<evidence type="ECO:0000256" key="1">
    <source>
        <dbReference type="ARBA" id="ARBA00001974"/>
    </source>
</evidence>
<keyword evidence="6" id="KW-0560">Oxidoreductase</keyword>
<dbReference type="Proteomes" id="UP001499841">
    <property type="component" value="Unassembled WGS sequence"/>
</dbReference>
<comment type="caution">
    <text evidence="6">The sequence shown here is derived from an EMBL/GenBank/DDBJ whole genome shotgun (WGS) entry which is preliminary data.</text>
</comment>
<proteinExistence type="predicted"/>
<dbReference type="Gene3D" id="3.40.30.120">
    <property type="match status" value="1"/>
</dbReference>
<dbReference type="Gene3D" id="3.50.50.60">
    <property type="entry name" value="FAD/NAD(P)-binding domain"/>
    <property type="match status" value="1"/>
</dbReference>
<comment type="cofactor">
    <cofactor evidence="1">
        <name>FAD</name>
        <dbReference type="ChEBI" id="CHEBI:57692"/>
    </cofactor>
</comment>
<accession>A0ABP8EXJ6</accession>
<feature type="domain" description="FAD-binding" evidence="5">
    <location>
        <begin position="13"/>
        <end position="351"/>
    </location>
</feature>
<feature type="region of interest" description="Disordered" evidence="4">
    <location>
        <begin position="407"/>
        <end position="427"/>
    </location>
</feature>
<dbReference type="SUPFAM" id="SSF51905">
    <property type="entry name" value="FAD/NAD(P)-binding domain"/>
    <property type="match status" value="1"/>
</dbReference>
<dbReference type="Pfam" id="PF01494">
    <property type="entry name" value="FAD_binding_3"/>
    <property type="match status" value="1"/>
</dbReference>
<evidence type="ECO:0000256" key="2">
    <source>
        <dbReference type="ARBA" id="ARBA00022630"/>
    </source>
</evidence>
<evidence type="ECO:0000256" key="3">
    <source>
        <dbReference type="ARBA" id="ARBA00022827"/>
    </source>
</evidence>
<dbReference type="GO" id="GO:0004497">
    <property type="term" value="F:monooxygenase activity"/>
    <property type="evidence" value="ECO:0007669"/>
    <property type="project" value="UniProtKB-KW"/>
</dbReference>
<evidence type="ECO:0000313" key="6">
    <source>
        <dbReference type="EMBL" id="GAA4288728.1"/>
    </source>
</evidence>
<gene>
    <name evidence="6" type="ORF">GCM10022262_30880</name>
</gene>
<evidence type="ECO:0000259" key="5">
    <source>
        <dbReference type="Pfam" id="PF01494"/>
    </source>
</evidence>
<dbReference type="PRINTS" id="PR00420">
    <property type="entry name" value="RNGMNOXGNASE"/>
</dbReference>
<keyword evidence="7" id="KW-1185">Reference proteome</keyword>
<dbReference type="Pfam" id="PF21274">
    <property type="entry name" value="Rng_hyd_C"/>
    <property type="match status" value="1"/>
</dbReference>
<dbReference type="RefSeq" id="WP_345043045.1">
    <property type="nucleotide sequence ID" value="NZ_BAABBA010000017.1"/>
</dbReference>
<dbReference type="PANTHER" id="PTHR43004">
    <property type="entry name" value="TRK SYSTEM POTASSIUM UPTAKE PROTEIN"/>
    <property type="match status" value="1"/>
</dbReference>
<evidence type="ECO:0000256" key="4">
    <source>
        <dbReference type="SAM" id="MobiDB-lite"/>
    </source>
</evidence>
<dbReference type="PANTHER" id="PTHR43004:SF19">
    <property type="entry name" value="BINDING MONOOXYGENASE, PUTATIVE (JCVI)-RELATED"/>
    <property type="match status" value="1"/>
</dbReference>
<dbReference type="Gene3D" id="3.30.70.2450">
    <property type="match status" value="1"/>
</dbReference>
<organism evidence="6 7">
    <name type="scientific">Georgenia daeguensis</name>
    <dbReference type="NCBI Taxonomy" id="908355"/>
    <lineage>
        <taxon>Bacteria</taxon>
        <taxon>Bacillati</taxon>
        <taxon>Actinomycetota</taxon>
        <taxon>Actinomycetes</taxon>
        <taxon>Micrococcales</taxon>
        <taxon>Bogoriellaceae</taxon>
        <taxon>Georgenia</taxon>
    </lineage>
</organism>
<evidence type="ECO:0000313" key="7">
    <source>
        <dbReference type="Proteomes" id="UP001499841"/>
    </source>
</evidence>
<dbReference type="InterPro" id="IPR036188">
    <property type="entry name" value="FAD/NAD-bd_sf"/>
</dbReference>
<dbReference type="EMBL" id="BAABBA010000017">
    <property type="protein sequence ID" value="GAA4288728.1"/>
    <property type="molecule type" value="Genomic_DNA"/>
</dbReference>
<keyword evidence="3" id="KW-0274">FAD</keyword>